<gene>
    <name evidence="2" type="ORF">EQ812_06610</name>
</gene>
<feature type="transmembrane region" description="Helical" evidence="1">
    <location>
        <begin position="7"/>
        <end position="28"/>
    </location>
</feature>
<evidence type="ECO:0000313" key="2">
    <source>
        <dbReference type="EMBL" id="TBW72639.1"/>
    </source>
</evidence>
<keyword evidence="1" id="KW-0812">Transmembrane</keyword>
<proteinExistence type="predicted"/>
<sequence>MLISNDYLYYLTIIIEVFILVIILWAYLRLSRQWQSKQRRILVISYQLGLMAAFLIELLDALLPENIFGNVVFDDLWGFSTMIGLIELKRQHFTKVWWLMPTTFLSAVLFIIFILLGPLDY</sequence>
<dbReference type="Proteomes" id="UP000293637">
    <property type="component" value="Unassembled WGS sequence"/>
</dbReference>
<evidence type="ECO:0000313" key="3">
    <source>
        <dbReference type="Proteomes" id="UP000293637"/>
    </source>
</evidence>
<comment type="caution">
    <text evidence="2">The sequence shown here is derived from an EMBL/GenBank/DDBJ whole genome shotgun (WGS) entry which is preliminary data.</text>
</comment>
<protein>
    <submittedName>
        <fullName evidence="2">Uncharacterized protein</fullName>
    </submittedName>
</protein>
<name>A0A292DJA8_STALU</name>
<keyword evidence="1" id="KW-1133">Transmembrane helix</keyword>
<dbReference type="EMBL" id="SCHB01000003">
    <property type="protein sequence ID" value="TBW72639.1"/>
    <property type="molecule type" value="Genomic_DNA"/>
</dbReference>
<feature type="transmembrane region" description="Helical" evidence="1">
    <location>
        <begin position="40"/>
        <end position="61"/>
    </location>
</feature>
<evidence type="ECO:0000256" key="1">
    <source>
        <dbReference type="SAM" id="Phobius"/>
    </source>
</evidence>
<dbReference type="AlphaFoldDB" id="A0A292DJA8"/>
<keyword evidence="1" id="KW-0472">Membrane</keyword>
<organism evidence="2 3">
    <name type="scientific">Staphylococcus lugdunensis</name>
    <dbReference type="NCBI Taxonomy" id="28035"/>
    <lineage>
        <taxon>Bacteria</taxon>
        <taxon>Bacillati</taxon>
        <taxon>Bacillota</taxon>
        <taxon>Bacilli</taxon>
        <taxon>Bacillales</taxon>
        <taxon>Staphylococcaceae</taxon>
        <taxon>Staphylococcus</taxon>
    </lineage>
</organism>
<reference evidence="2 3" key="1">
    <citation type="journal article" date="2019" name="Sci. Transl. Med.">
        <title>Quorum sensing between bacterial species on the skin protects against epidermal injury in atopic dermatitis.</title>
        <authorList>
            <person name="Williams M.R."/>
        </authorList>
    </citation>
    <scope>NUCLEOTIDE SEQUENCE [LARGE SCALE GENOMIC DNA]</scope>
    <source>
        <strain evidence="2 3">E7</strain>
    </source>
</reference>
<dbReference type="GeneID" id="58090970"/>
<dbReference type="RefSeq" id="WP_037540724.1">
    <property type="nucleotide sequence ID" value="NZ_AP021848.1"/>
</dbReference>
<accession>A0A292DJA8</accession>
<feature type="transmembrane region" description="Helical" evidence="1">
    <location>
        <begin position="98"/>
        <end position="119"/>
    </location>
</feature>